<dbReference type="RefSeq" id="WP_120738815.1">
    <property type="nucleotide sequence ID" value="NZ_CP032568.1"/>
</dbReference>
<evidence type="ECO:0000313" key="8">
    <source>
        <dbReference type="Proteomes" id="UP000267164"/>
    </source>
</evidence>
<dbReference type="EMBL" id="CP032568">
    <property type="protein sequence ID" value="AYF75875.1"/>
    <property type="molecule type" value="Genomic_DNA"/>
</dbReference>
<dbReference type="PANTHER" id="PTHR30055">
    <property type="entry name" value="HTH-TYPE TRANSCRIPTIONAL REGULATOR RUTR"/>
    <property type="match status" value="1"/>
</dbReference>
<keyword evidence="1" id="KW-0805">Transcription regulation</keyword>
<feature type="DNA-binding region" description="H-T-H motif" evidence="4">
    <location>
        <begin position="49"/>
        <end position="68"/>
    </location>
</feature>
<feature type="domain" description="HTH tetR-type" evidence="6">
    <location>
        <begin position="26"/>
        <end position="86"/>
    </location>
</feature>
<evidence type="ECO:0000256" key="4">
    <source>
        <dbReference type="PROSITE-ProRule" id="PRU00335"/>
    </source>
</evidence>
<dbReference type="AlphaFoldDB" id="A0A386ZH12"/>
<evidence type="ECO:0000259" key="6">
    <source>
        <dbReference type="PROSITE" id="PS50977"/>
    </source>
</evidence>
<dbReference type="Pfam" id="PF16859">
    <property type="entry name" value="TetR_C_11"/>
    <property type="match status" value="1"/>
</dbReference>
<evidence type="ECO:0000256" key="5">
    <source>
        <dbReference type="SAM" id="MobiDB-lite"/>
    </source>
</evidence>
<evidence type="ECO:0000256" key="3">
    <source>
        <dbReference type="ARBA" id="ARBA00023163"/>
    </source>
</evidence>
<dbReference type="InterPro" id="IPR001647">
    <property type="entry name" value="HTH_TetR"/>
</dbReference>
<dbReference type="PROSITE" id="PS50977">
    <property type="entry name" value="HTH_TETR_2"/>
    <property type="match status" value="1"/>
</dbReference>
<reference evidence="7 8" key="1">
    <citation type="submission" date="2018-09" db="EMBL/GenBank/DDBJ databases">
        <title>Nocardia yunnanensis sp. nov., an actinomycete isolated from a soil sample.</title>
        <authorList>
            <person name="Zhang J."/>
        </authorList>
    </citation>
    <scope>NUCLEOTIDE SEQUENCE [LARGE SCALE GENOMIC DNA]</scope>
    <source>
        <strain evidence="7 8">CFHS0054</strain>
    </source>
</reference>
<dbReference type="InterPro" id="IPR011075">
    <property type="entry name" value="TetR_C"/>
</dbReference>
<name>A0A386ZH12_9NOCA</name>
<evidence type="ECO:0000256" key="2">
    <source>
        <dbReference type="ARBA" id="ARBA00023125"/>
    </source>
</evidence>
<dbReference type="Proteomes" id="UP000267164">
    <property type="component" value="Chromosome"/>
</dbReference>
<dbReference type="SUPFAM" id="SSF46689">
    <property type="entry name" value="Homeodomain-like"/>
    <property type="match status" value="1"/>
</dbReference>
<organism evidence="7 8">
    <name type="scientific">Nocardia yunnanensis</name>
    <dbReference type="NCBI Taxonomy" id="2382165"/>
    <lineage>
        <taxon>Bacteria</taxon>
        <taxon>Bacillati</taxon>
        <taxon>Actinomycetota</taxon>
        <taxon>Actinomycetes</taxon>
        <taxon>Mycobacteriales</taxon>
        <taxon>Nocardiaceae</taxon>
        <taxon>Nocardia</taxon>
    </lineage>
</organism>
<dbReference type="SUPFAM" id="SSF48498">
    <property type="entry name" value="Tetracyclin repressor-like, C-terminal domain"/>
    <property type="match status" value="1"/>
</dbReference>
<dbReference type="Gene3D" id="1.10.10.60">
    <property type="entry name" value="Homeodomain-like"/>
    <property type="match status" value="1"/>
</dbReference>
<evidence type="ECO:0000256" key="1">
    <source>
        <dbReference type="ARBA" id="ARBA00023015"/>
    </source>
</evidence>
<proteinExistence type="predicted"/>
<dbReference type="OrthoDB" id="9796019at2"/>
<feature type="region of interest" description="Disordered" evidence="5">
    <location>
        <begin position="1"/>
        <end position="29"/>
    </location>
</feature>
<dbReference type="GO" id="GO:0003700">
    <property type="term" value="F:DNA-binding transcription factor activity"/>
    <property type="evidence" value="ECO:0007669"/>
    <property type="project" value="TreeGrafter"/>
</dbReference>
<keyword evidence="3" id="KW-0804">Transcription</keyword>
<accession>A0A386ZH12</accession>
<dbReference type="Gene3D" id="1.10.357.10">
    <property type="entry name" value="Tetracycline Repressor, domain 2"/>
    <property type="match status" value="1"/>
</dbReference>
<keyword evidence="2 4" id="KW-0238">DNA-binding</keyword>
<dbReference type="PANTHER" id="PTHR30055:SF148">
    <property type="entry name" value="TETR-FAMILY TRANSCRIPTIONAL REGULATOR"/>
    <property type="match status" value="1"/>
</dbReference>
<dbReference type="InterPro" id="IPR050109">
    <property type="entry name" value="HTH-type_TetR-like_transc_reg"/>
</dbReference>
<dbReference type="Pfam" id="PF00440">
    <property type="entry name" value="TetR_N"/>
    <property type="match status" value="1"/>
</dbReference>
<gene>
    <name evidence="7" type="ORF">D7D52_20820</name>
</gene>
<dbReference type="GO" id="GO:0000976">
    <property type="term" value="F:transcription cis-regulatory region binding"/>
    <property type="evidence" value="ECO:0007669"/>
    <property type="project" value="TreeGrafter"/>
</dbReference>
<dbReference type="KEGG" id="nyu:D7D52_20820"/>
<protein>
    <submittedName>
        <fullName evidence="7">TetR/AcrR family transcriptional regulator</fullName>
    </submittedName>
</protein>
<dbReference type="InterPro" id="IPR009057">
    <property type="entry name" value="Homeodomain-like_sf"/>
</dbReference>
<dbReference type="InterPro" id="IPR036271">
    <property type="entry name" value="Tet_transcr_reg_TetR-rel_C_sf"/>
</dbReference>
<evidence type="ECO:0000313" key="7">
    <source>
        <dbReference type="EMBL" id="AYF75875.1"/>
    </source>
</evidence>
<sequence>MTQQHTEPGAQPARKSGPRGGRPRDPAVDEAIIVATRRRLVSDGYTRMALGDIASDAGVTRPTLYRRWPGKLELVIEALDYGFRTQTAATPPLALDTLTPRAAFTEAIRRVDPCYYNPDAIVLQGGFISEADRVPELLAHVVERAVEPRVSQVEHLLDHLVERGAVRPGIDTRTIATMVFGAFFGAFLRGDDAATRAGLPDKLTDALWPALTTDAGDAHAPGV</sequence>
<keyword evidence="8" id="KW-1185">Reference proteome</keyword>